<evidence type="ECO:0000313" key="2">
    <source>
        <dbReference type="EMBL" id="AFQ29206.1"/>
    </source>
</evidence>
<name>A0A9W3P662_BACTU</name>
<dbReference type="InterPro" id="IPR012337">
    <property type="entry name" value="RNaseH-like_sf"/>
</dbReference>
<accession>A0A9W3P662</accession>
<gene>
    <name evidence="2" type="ORF">BTF1_25215</name>
</gene>
<sequence>MVRRRLLEELSVEEWMLDLKNWPKVDITLLSKEHQGMYLKRKQAMDLYFMSERSVTDIIQQTGITYKRISYFVKRCLYPNNNGSIFGYTALIPYKRIDKNQFPSAPPNYIDTGKAGSFTVLLNTHPQLRVFLEDMVLPKKKNEIVEKGMMIKVLHKKFLQLCKEIGIQSHQYPFTTKDFAKRSLERYIVKLKKEHLIVYTFQENKELGSYMAHNGVGVKNHPLIARPYRRVQFDAHKIDILISITFLTPEGDEVTKILDRIWILNIIDEATRCVLGYHLCLNKEYSSWDVLKCLHNAVKPQVDPEFSIPGLKLSENAGFPSQKFETCKWALWDEFLIDNAKANDAQLVTEKLKHVIGCSINQGPVSMPERRPIIERFFGLLEENGFHRLPNTTGSDPTDTKRNKPEEYAIKYRISEWEIEELTTALIAEYNATPHSGLGYLSPLEAMEQRIQRYFVRTLGEEERENLSFFVLRAKRTIRGKDRRPYIQYKAVEYRNDIIANLPDLVGTELELLIDIDDLRSIRAFFRDGSELGLLYATGKWGISKHSLKTREAIISLRNKKLIHFTEFEDPIEVFQRYLEKKGTRYKTARNQLANLKKEREKEVPSSIPAFESEESSLIQKEFIEIGSKNKKRRFTKTLGY</sequence>
<proteinExistence type="predicted"/>
<dbReference type="Proteomes" id="UP000005257">
    <property type="component" value="Chromosome"/>
</dbReference>
<dbReference type="AlphaFoldDB" id="A0A9W3P662"/>
<dbReference type="Gene3D" id="3.30.420.10">
    <property type="entry name" value="Ribonuclease H-like superfamily/Ribonuclease H"/>
    <property type="match status" value="1"/>
</dbReference>
<dbReference type="SUPFAM" id="SSF53098">
    <property type="entry name" value="Ribonuclease H-like"/>
    <property type="match status" value="1"/>
</dbReference>
<evidence type="ECO:0000256" key="1">
    <source>
        <dbReference type="ARBA" id="ARBA00002286"/>
    </source>
</evidence>
<reference evidence="2 3" key="1">
    <citation type="journal article" date="2013" name="Genome Announc.">
        <title>Complete Genome Sequence of Bacillus thuringiensis Serovar Israelensis Strain HD-789.</title>
        <authorList>
            <person name="Doggett N.A."/>
            <person name="Stubben C.J."/>
            <person name="Chertkov O."/>
            <person name="Bruce D.C."/>
            <person name="Detter J.C."/>
            <person name="Johnson S.L."/>
            <person name="Han C.S."/>
        </authorList>
    </citation>
    <scope>NUCLEOTIDE SEQUENCE [LARGE SCALE GENOMIC DNA]</scope>
    <source>
        <strain evidence="2 3">HD-789</strain>
    </source>
</reference>
<comment type="function">
    <text evidence="1">Involved in the transposition of the insertion sequence.</text>
</comment>
<dbReference type="InterPro" id="IPR036397">
    <property type="entry name" value="RNaseH_sf"/>
</dbReference>
<protein>
    <recommendedName>
        <fullName evidence="4">Integrase catalytic domain-containing protein</fullName>
    </recommendedName>
</protein>
<evidence type="ECO:0000313" key="3">
    <source>
        <dbReference type="Proteomes" id="UP000005257"/>
    </source>
</evidence>
<dbReference type="KEGG" id="btn:BTF1_25215"/>
<dbReference type="RefSeq" id="WP_000252419.1">
    <property type="nucleotide sequence ID" value="NC_018508.1"/>
</dbReference>
<organism evidence="2 3">
    <name type="scientific">Bacillus thuringiensis HD-789</name>
    <dbReference type="NCBI Taxonomy" id="1217737"/>
    <lineage>
        <taxon>Bacteria</taxon>
        <taxon>Bacillati</taxon>
        <taxon>Bacillota</taxon>
        <taxon>Bacilli</taxon>
        <taxon>Bacillales</taxon>
        <taxon>Bacillaceae</taxon>
        <taxon>Bacillus</taxon>
        <taxon>Bacillus cereus group</taxon>
    </lineage>
</organism>
<dbReference type="GO" id="GO:0003676">
    <property type="term" value="F:nucleic acid binding"/>
    <property type="evidence" value="ECO:0007669"/>
    <property type="project" value="InterPro"/>
</dbReference>
<evidence type="ECO:0008006" key="4">
    <source>
        <dbReference type="Google" id="ProtNLM"/>
    </source>
</evidence>
<dbReference type="EMBL" id="CP003763">
    <property type="protein sequence ID" value="AFQ29206.1"/>
    <property type="molecule type" value="Genomic_DNA"/>
</dbReference>